<protein>
    <submittedName>
        <fullName evidence="4">Uncharacterized protein</fullName>
    </submittedName>
</protein>
<evidence type="ECO:0000313" key="5">
    <source>
        <dbReference type="Proteomes" id="UP000317494"/>
    </source>
</evidence>
<feature type="compositionally biased region" description="Polar residues" evidence="2">
    <location>
        <begin position="675"/>
        <end position="688"/>
    </location>
</feature>
<dbReference type="EMBL" id="QEAN01000300">
    <property type="protein sequence ID" value="TPX40809.1"/>
    <property type="molecule type" value="Genomic_DNA"/>
</dbReference>
<proteinExistence type="predicted"/>
<comment type="caution">
    <text evidence="4">The sequence shown here is derived from an EMBL/GenBank/DDBJ whole genome shotgun (WGS) entry which is preliminary data.</text>
</comment>
<accession>A0A507D6Y7</accession>
<feature type="region of interest" description="Disordered" evidence="2">
    <location>
        <begin position="996"/>
        <end position="1015"/>
    </location>
</feature>
<dbReference type="Proteomes" id="UP000320475">
    <property type="component" value="Unassembled WGS sequence"/>
</dbReference>
<organism evidence="4 6">
    <name type="scientific">Synchytrium endobioticum</name>
    <dbReference type="NCBI Taxonomy" id="286115"/>
    <lineage>
        <taxon>Eukaryota</taxon>
        <taxon>Fungi</taxon>
        <taxon>Fungi incertae sedis</taxon>
        <taxon>Chytridiomycota</taxon>
        <taxon>Chytridiomycota incertae sedis</taxon>
        <taxon>Chytridiomycetes</taxon>
        <taxon>Synchytriales</taxon>
        <taxon>Synchytriaceae</taxon>
        <taxon>Synchytrium</taxon>
    </lineage>
</organism>
<evidence type="ECO:0000256" key="2">
    <source>
        <dbReference type="SAM" id="MobiDB-lite"/>
    </source>
</evidence>
<dbReference type="InterPro" id="IPR052803">
    <property type="entry name" value="Cilium-Associated_Jouberin"/>
</dbReference>
<feature type="region of interest" description="Disordered" evidence="2">
    <location>
        <begin position="675"/>
        <end position="715"/>
    </location>
</feature>
<dbReference type="InterPro" id="IPR001680">
    <property type="entry name" value="WD40_rpt"/>
</dbReference>
<dbReference type="VEuPathDB" id="FungiDB:SeMB42_g05866"/>
<feature type="repeat" description="WD" evidence="1">
    <location>
        <begin position="592"/>
        <end position="624"/>
    </location>
</feature>
<dbReference type="PANTHER" id="PTHR44499">
    <property type="entry name" value="JOUBERIN"/>
    <property type="match status" value="1"/>
</dbReference>
<evidence type="ECO:0000313" key="3">
    <source>
        <dbReference type="EMBL" id="TPX40809.1"/>
    </source>
</evidence>
<dbReference type="OrthoDB" id="2096344at2759"/>
<keyword evidence="5" id="KW-1185">Reference proteome</keyword>
<feature type="compositionally biased region" description="Pro residues" evidence="2">
    <location>
        <begin position="31"/>
        <end position="42"/>
    </location>
</feature>
<dbReference type="AlphaFoldDB" id="A0A507D6Y7"/>
<keyword evidence="1" id="KW-0853">WD repeat</keyword>
<evidence type="ECO:0000313" key="4">
    <source>
        <dbReference type="EMBL" id="TPX47264.1"/>
    </source>
</evidence>
<evidence type="ECO:0000313" key="6">
    <source>
        <dbReference type="Proteomes" id="UP000320475"/>
    </source>
</evidence>
<sequence>MADHGRASRQATTAGHSRKSRQRDLLATDLPEPPRTPIPPLPLAEWTPVSSHRDASVSPIKRTRTKSARSESPSSARVWYEEGGGQLDVAEVAAPSRRTRRKSRTTITEADFTSEPAPRHPSGLDDQPARRSRSRAGTIEEVPTAATQVDVSEPLKRQAKSRSLTSATSATHDTIVPTGEESLSPRHQSQGDSKTSRRRSKSRTHTLQVEKAPDTCRSFSKKETRERKLEINERSGAPIEMDPMIQKATPSVFDDVGKKPSEFDGFVTSITVHGTDTLHFDPKIMAPMVQVHVVDANSGEYLLKSDANRPVTSFIEKGVDYILPFITKPYQFERMAYAPRKPLWQEEFLLNEDYKHIVRENVLVLFEVLNVVTDRALIASGRSDGWHRVAYAFLRLAPSSTYTNTEKPHLRLQLYQYPKHVSMARTHNRIPHVYRCWRGLTSNPLSRMRFSKPPPFANSRKKYDGTLYVTICGRQPPPSKMVTRRPNWAGEIEIGKIAYEDMLELYNSKKRALEPMFRSLANLVKKPVWRRHASQNCRLPNKLMYRIDPGSMGAFSLAFSNNGIFLAVGCCDTGSYPVRIYDVLSGDRVANLEGHHDLVYELVWNRDDDVLMSASSDGSVRLWKFMGDGNVRPSLVLQHPCFVYSAKFHPVAPLIFTGAFDAQIRAWSSDPNDAANNYVTSRPTSPTPNDAKHDNFKRPRSVSRATTYSTRSARVHPAVHPTTVHPLDIYKGHESFVNSVAFDSEGVKMYTGDGAGCLKVWSCRVNGGSGNDKGFDGYLCIKTVTVEQATPITSIRIHPSNRRILVHSLNGVPRIMDTRIFRFTPTLESPSLVSSVPSPTMPQPTPPTHHHVPIINSRISTFSRASFSPCGTMVWSSCNGADGSSVVRVWSTETGALVGSYEGLGFGEKSNVSAIEYHPKDYLIAMCAIGDRQPVLIFSWDGGSDSAIASVAGALNTPGAANSKGPNAQTSSDYLFADVLKSNSVLAASPRISSQYNMEDDTPKASDTIVGPEDESTSRITVSVEPHGPPVSASRTTRGLSAFDGEARTVFIEASTDQLSNQYCSAVRPPQRERYTRQIRRDLATPLLPNE</sequence>
<feature type="region of interest" description="Disordered" evidence="2">
    <location>
        <begin position="1"/>
        <end position="78"/>
    </location>
</feature>
<feature type="repeat" description="WD" evidence="1">
    <location>
        <begin position="730"/>
        <end position="762"/>
    </location>
</feature>
<gene>
    <name evidence="4" type="ORF">SeLEV6574_g02760</name>
    <name evidence="3" type="ORF">SeMB42_g05866</name>
</gene>
<dbReference type="PANTHER" id="PTHR44499:SF1">
    <property type="entry name" value="JOUBERIN"/>
    <property type="match status" value="1"/>
</dbReference>
<dbReference type="GO" id="GO:0044458">
    <property type="term" value="P:motile cilium assembly"/>
    <property type="evidence" value="ECO:0007669"/>
    <property type="project" value="TreeGrafter"/>
</dbReference>
<dbReference type="PROSITE" id="PS50294">
    <property type="entry name" value="WD_REPEATS_REGION"/>
    <property type="match status" value="2"/>
</dbReference>
<dbReference type="STRING" id="286115.A0A507D6Y7"/>
<dbReference type="Gene3D" id="2.130.10.10">
    <property type="entry name" value="YVTN repeat-like/Quinoprotein amine dehydrogenase"/>
    <property type="match status" value="1"/>
</dbReference>
<evidence type="ECO:0000256" key="1">
    <source>
        <dbReference type="PROSITE-ProRule" id="PRU00221"/>
    </source>
</evidence>
<name>A0A507D6Y7_9FUNG</name>
<reference evidence="5 6" key="1">
    <citation type="journal article" date="2019" name="Sci. Rep.">
        <title>Comparative genomics of chytrid fungi reveal insights into the obligate biotrophic and pathogenic lifestyle of Synchytrium endobioticum.</title>
        <authorList>
            <person name="van de Vossenberg B.T.L.H."/>
            <person name="Warris S."/>
            <person name="Nguyen H.D.T."/>
            <person name="van Gent-Pelzer M.P.E."/>
            <person name="Joly D.L."/>
            <person name="van de Geest H.C."/>
            <person name="Bonants P.J.M."/>
            <person name="Smith D.S."/>
            <person name="Levesque C.A."/>
            <person name="van der Lee T.A.J."/>
        </authorList>
    </citation>
    <scope>NUCLEOTIDE SEQUENCE [LARGE SCALE GENOMIC DNA]</scope>
    <source>
        <strain evidence="4 6">LEV6574</strain>
        <strain evidence="3 5">MB42</strain>
    </source>
</reference>
<feature type="repeat" description="WD" evidence="1">
    <location>
        <begin position="636"/>
        <end position="677"/>
    </location>
</feature>
<feature type="compositionally biased region" description="Polar residues" evidence="2">
    <location>
        <begin position="703"/>
        <end position="712"/>
    </location>
</feature>
<dbReference type="EMBL" id="QEAM01000081">
    <property type="protein sequence ID" value="TPX47264.1"/>
    <property type="molecule type" value="Genomic_DNA"/>
</dbReference>
<dbReference type="SUPFAM" id="SSF50978">
    <property type="entry name" value="WD40 repeat-like"/>
    <property type="match status" value="1"/>
</dbReference>
<dbReference type="InterPro" id="IPR036322">
    <property type="entry name" value="WD40_repeat_dom_sf"/>
</dbReference>
<feature type="region of interest" description="Disordered" evidence="2">
    <location>
        <begin position="91"/>
        <end position="213"/>
    </location>
</feature>
<feature type="compositionally biased region" description="Polar residues" evidence="2">
    <location>
        <begin position="161"/>
        <end position="172"/>
    </location>
</feature>
<dbReference type="PROSITE" id="PS50082">
    <property type="entry name" value="WD_REPEATS_2"/>
    <property type="match status" value="3"/>
</dbReference>
<dbReference type="Proteomes" id="UP000317494">
    <property type="component" value="Unassembled WGS sequence"/>
</dbReference>
<dbReference type="Pfam" id="PF00400">
    <property type="entry name" value="WD40"/>
    <property type="match status" value="3"/>
</dbReference>
<dbReference type="GO" id="GO:0036064">
    <property type="term" value="C:ciliary basal body"/>
    <property type="evidence" value="ECO:0007669"/>
    <property type="project" value="TreeGrafter"/>
</dbReference>
<dbReference type="SMART" id="SM00320">
    <property type="entry name" value="WD40"/>
    <property type="match status" value="7"/>
</dbReference>
<dbReference type="InterPro" id="IPR015943">
    <property type="entry name" value="WD40/YVTN_repeat-like_dom_sf"/>
</dbReference>